<protein>
    <submittedName>
        <fullName evidence="4">Hsp20 family protein</fullName>
    </submittedName>
</protein>
<keyword evidence="5" id="KW-1185">Reference proteome</keyword>
<dbReference type="InterPro" id="IPR008978">
    <property type="entry name" value="HSP20-like_chaperone"/>
</dbReference>
<dbReference type="AlphaFoldDB" id="A0A6L5Y269"/>
<dbReference type="Pfam" id="PF00011">
    <property type="entry name" value="HSP20"/>
    <property type="match status" value="1"/>
</dbReference>
<reference evidence="4 5" key="1">
    <citation type="submission" date="2019-08" db="EMBL/GenBank/DDBJ databases">
        <title>In-depth cultivation of the pig gut microbiome towards novel bacterial diversity and tailored functional studies.</title>
        <authorList>
            <person name="Wylensek D."/>
            <person name="Hitch T.C.A."/>
            <person name="Clavel T."/>
        </authorList>
    </citation>
    <scope>NUCLEOTIDE SEQUENCE [LARGE SCALE GENOMIC DNA]</scope>
    <source>
        <strain evidence="4 5">WCA-693-APC-MOT-I</strain>
    </source>
</reference>
<dbReference type="EMBL" id="VUMT01000032">
    <property type="protein sequence ID" value="MSS64841.1"/>
    <property type="molecule type" value="Genomic_DNA"/>
</dbReference>
<evidence type="ECO:0000313" key="4">
    <source>
        <dbReference type="EMBL" id="MSS64841.1"/>
    </source>
</evidence>
<dbReference type="PROSITE" id="PS01031">
    <property type="entry name" value="SHSP"/>
    <property type="match status" value="1"/>
</dbReference>
<organism evidence="4 5">
    <name type="scientific">Velocimicrobium porci</name>
    <dbReference type="NCBI Taxonomy" id="2606634"/>
    <lineage>
        <taxon>Bacteria</taxon>
        <taxon>Bacillati</taxon>
        <taxon>Bacillota</taxon>
        <taxon>Clostridia</taxon>
        <taxon>Lachnospirales</taxon>
        <taxon>Lachnospiraceae</taxon>
        <taxon>Velocimicrobium</taxon>
    </lineage>
</organism>
<comment type="caution">
    <text evidence="4">The sequence shown here is derived from an EMBL/GenBank/DDBJ whole genome shotgun (WGS) entry which is preliminary data.</text>
</comment>
<proteinExistence type="inferred from homology"/>
<dbReference type="RefSeq" id="WP_154520226.1">
    <property type="nucleotide sequence ID" value="NZ_VUMT01000032.1"/>
</dbReference>
<sequence length="103" mass="11974">MMISRKNYPMKGGICEKRNYYIFSVNLPGFERENISTDIENGFLIISASTKGEEKDSVETYQRRFYIGHSVTEADIKPSYKRNVLRVFIPKNLNHKSKNMAFA</sequence>
<dbReference type="Gene3D" id="2.60.40.790">
    <property type="match status" value="1"/>
</dbReference>
<dbReference type="Proteomes" id="UP000482209">
    <property type="component" value="Unassembled WGS sequence"/>
</dbReference>
<accession>A0A6L5Y269</accession>
<comment type="similarity">
    <text evidence="1 2">Belongs to the small heat shock protein (HSP20) family.</text>
</comment>
<feature type="domain" description="SHSP" evidence="3">
    <location>
        <begin position="1"/>
        <end position="103"/>
    </location>
</feature>
<name>A0A6L5Y269_9FIRM</name>
<dbReference type="InterPro" id="IPR002068">
    <property type="entry name" value="A-crystallin/Hsp20_dom"/>
</dbReference>
<evidence type="ECO:0000256" key="2">
    <source>
        <dbReference type="RuleBase" id="RU003616"/>
    </source>
</evidence>
<evidence type="ECO:0000259" key="3">
    <source>
        <dbReference type="PROSITE" id="PS01031"/>
    </source>
</evidence>
<evidence type="ECO:0000313" key="5">
    <source>
        <dbReference type="Proteomes" id="UP000482209"/>
    </source>
</evidence>
<gene>
    <name evidence="4" type="ORF">FYJ58_13345</name>
</gene>
<dbReference type="SUPFAM" id="SSF49764">
    <property type="entry name" value="HSP20-like chaperones"/>
    <property type="match status" value="1"/>
</dbReference>
<evidence type="ECO:0000256" key="1">
    <source>
        <dbReference type="PROSITE-ProRule" id="PRU00285"/>
    </source>
</evidence>